<reference evidence="2" key="1">
    <citation type="journal article" date="2023" name="Insect Mol. Biol.">
        <title>Genome sequencing provides insights into the evolution of gene families encoding plant cell wall-degrading enzymes in longhorned beetles.</title>
        <authorList>
            <person name="Shin N.R."/>
            <person name="Okamura Y."/>
            <person name="Kirsch R."/>
            <person name="Pauchet Y."/>
        </authorList>
    </citation>
    <scope>NUCLEOTIDE SEQUENCE</scope>
    <source>
        <strain evidence="2">RBIC_L_NR</strain>
    </source>
</reference>
<proteinExistence type="predicted"/>
<evidence type="ECO:0000313" key="2">
    <source>
        <dbReference type="EMBL" id="KAJ8967196.1"/>
    </source>
</evidence>
<dbReference type="InterPro" id="IPR029195">
    <property type="entry name" value="HCFC1R1"/>
</dbReference>
<organism evidence="2 3">
    <name type="scientific">Rhamnusium bicolor</name>
    <dbReference type="NCBI Taxonomy" id="1586634"/>
    <lineage>
        <taxon>Eukaryota</taxon>
        <taxon>Metazoa</taxon>
        <taxon>Ecdysozoa</taxon>
        <taxon>Arthropoda</taxon>
        <taxon>Hexapoda</taxon>
        <taxon>Insecta</taxon>
        <taxon>Pterygota</taxon>
        <taxon>Neoptera</taxon>
        <taxon>Endopterygota</taxon>
        <taxon>Coleoptera</taxon>
        <taxon>Polyphaga</taxon>
        <taxon>Cucujiformia</taxon>
        <taxon>Chrysomeloidea</taxon>
        <taxon>Cerambycidae</taxon>
        <taxon>Lepturinae</taxon>
        <taxon>Rhagiini</taxon>
        <taxon>Rhamnusium</taxon>
    </lineage>
</organism>
<name>A0AAV8ZQP6_9CUCU</name>
<sequence>MDPNSMTGEPNQQNPSSIFGFDPYPPPYSVNWSQSDPFSNPVTHFNPGPSIVHTQICVENPVPAFTTQTPPQQQMSFPNTAPQFTMSALSHPQVSYSFGAPKPTQDVVQFPFQVTNHGFGHRTIQSMRCKRKTDSPPLQPVKQHITEEKMAEHMSKLHINSETVSSSKESDSDRTQRLYMCEEMRKLQTESILPQSLLSQIQRPCTALVLWKPPTRLLPVPLANNDIDDNENNNEERLPDNNVMENESEMDNVNEVIVNNMDMDNC</sequence>
<dbReference type="EMBL" id="JANEYF010000885">
    <property type="protein sequence ID" value="KAJ8967196.1"/>
    <property type="molecule type" value="Genomic_DNA"/>
</dbReference>
<keyword evidence="3" id="KW-1185">Reference proteome</keyword>
<evidence type="ECO:0000313" key="3">
    <source>
        <dbReference type="Proteomes" id="UP001162156"/>
    </source>
</evidence>
<feature type="compositionally biased region" description="Polar residues" evidence="1">
    <location>
        <begin position="1"/>
        <end position="17"/>
    </location>
</feature>
<protein>
    <submittedName>
        <fullName evidence="2">Uncharacterized protein</fullName>
    </submittedName>
</protein>
<feature type="region of interest" description="Disordered" evidence="1">
    <location>
        <begin position="1"/>
        <end position="22"/>
    </location>
</feature>
<dbReference type="PANTHER" id="PTHR16246">
    <property type="entry name" value="HOST CELL FACTOR C1 REGULATOR 1"/>
    <property type="match status" value="1"/>
</dbReference>
<evidence type="ECO:0000256" key="1">
    <source>
        <dbReference type="SAM" id="MobiDB-lite"/>
    </source>
</evidence>
<comment type="caution">
    <text evidence="2">The sequence shown here is derived from an EMBL/GenBank/DDBJ whole genome shotgun (WGS) entry which is preliminary data.</text>
</comment>
<dbReference type="PANTHER" id="PTHR16246:SF2">
    <property type="entry name" value="HOST CELL FACTOR C1 REGULATOR 1"/>
    <property type="match status" value="1"/>
</dbReference>
<gene>
    <name evidence="2" type="ORF">NQ314_003026</name>
</gene>
<dbReference type="AlphaFoldDB" id="A0AAV8ZQP6"/>
<dbReference type="Proteomes" id="UP001162156">
    <property type="component" value="Unassembled WGS sequence"/>
</dbReference>
<accession>A0AAV8ZQP6</accession>